<keyword evidence="9 11" id="KW-0057">Aromatic amino acid biosynthesis</keyword>
<dbReference type="InterPro" id="IPR000623">
    <property type="entry name" value="Shikimate_kinase/TSH1"/>
</dbReference>
<comment type="caution">
    <text evidence="13">The sequence shown here is derived from an EMBL/GenBank/DDBJ whole genome shotgun (WGS) entry which is preliminary data.</text>
</comment>
<feature type="binding site" evidence="11">
    <location>
        <position position="156"/>
    </location>
    <ligand>
        <name>ATP</name>
        <dbReference type="ChEBI" id="CHEBI:30616"/>
    </ligand>
</feature>
<proteinExistence type="inferred from homology"/>
<dbReference type="PRINTS" id="PR01100">
    <property type="entry name" value="SHIKIMTKNASE"/>
</dbReference>
<feature type="binding site" evidence="11">
    <location>
        <position position="192"/>
    </location>
    <ligand>
        <name>ATP</name>
        <dbReference type="ChEBI" id="CHEBI:30616"/>
    </ligand>
</feature>
<keyword evidence="4 11" id="KW-0028">Amino-acid biosynthesis</keyword>
<keyword evidence="6 11" id="KW-0547">Nucleotide-binding</keyword>
<comment type="function">
    <text evidence="11">Catalyzes the specific phosphorylation of the 3-hydroxyl group of shikimic acid using ATP as a cosubstrate.</text>
</comment>
<feature type="binding site" evidence="11">
    <location>
        <position position="94"/>
    </location>
    <ligand>
        <name>substrate</name>
    </ligand>
</feature>
<feature type="binding site" evidence="11">
    <location>
        <position position="52"/>
    </location>
    <ligand>
        <name>Mg(2+)</name>
        <dbReference type="ChEBI" id="CHEBI:18420"/>
    </ligand>
</feature>
<dbReference type="EC" id="2.7.1.71" evidence="3 11"/>
<evidence type="ECO:0000256" key="2">
    <source>
        <dbReference type="ARBA" id="ARBA00006997"/>
    </source>
</evidence>
<evidence type="ECO:0000256" key="6">
    <source>
        <dbReference type="ARBA" id="ARBA00022741"/>
    </source>
</evidence>
<dbReference type="Pfam" id="PF01202">
    <property type="entry name" value="SKI"/>
    <property type="match status" value="1"/>
</dbReference>
<evidence type="ECO:0000313" key="13">
    <source>
        <dbReference type="EMBL" id="MBM7414707.1"/>
    </source>
</evidence>
<dbReference type="PANTHER" id="PTHR21087:SF16">
    <property type="entry name" value="SHIKIMATE KINASE 1, CHLOROPLASTIC"/>
    <property type="match status" value="1"/>
</dbReference>
<comment type="cofactor">
    <cofactor evidence="11">
        <name>Mg(2+)</name>
        <dbReference type="ChEBI" id="CHEBI:18420"/>
    </cofactor>
    <text evidence="11">Binds 1 Mg(2+) ion per subunit.</text>
</comment>
<feature type="compositionally biased region" description="Low complexity" evidence="12">
    <location>
        <begin position="210"/>
        <end position="223"/>
    </location>
</feature>
<feature type="region of interest" description="Disordered" evidence="12">
    <location>
        <begin position="1"/>
        <end position="49"/>
    </location>
</feature>
<evidence type="ECO:0000256" key="1">
    <source>
        <dbReference type="ARBA" id="ARBA00004842"/>
    </source>
</evidence>
<feature type="binding site" evidence="11">
    <location>
        <position position="175"/>
    </location>
    <ligand>
        <name>substrate</name>
    </ligand>
</feature>
<comment type="subcellular location">
    <subcellularLocation>
        <location evidence="11">Cytoplasm</location>
    </subcellularLocation>
</comment>
<dbReference type="HAMAP" id="MF_00109">
    <property type="entry name" value="Shikimate_kinase"/>
    <property type="match status" value="1"/>
</dbReference>
<gene>
    <name evidence="11" type="primary">aroK</name>
    <name evidence="13" type="ORF">JOE42_001440</name>
</gene>
<feature type="region of interest" description="Disordered" evidence="12">
    <location>
        <begin position="210"/>
        <end position="269"/>
    </location>
</feature>
<reference evidence="13 14" key="1">
    <citation type="submission" date="2021-01" db="EMBL/GenBank/DDBJ databases">
        <title>Genomics of switchgrass bacterial isolates.</title>
        <authorList>
            <person name="Shade A."/>
        </authorList>
    </citation>
    <scope>NUCLEOTIDE SEQUENCE [LARGE SCALE GENOMIC DNA]</scope>
    <source>
        <strain evidence="13 14">PvP111</strain>
    </source>
</reference>
<keyword evidence="7 11" id="KW-0418">Kinase</keyword>
<comment type="subunit">
    <text evidence="11">Monomer.</text>
</comment>
<accession>A0ABS2KRZ1</accession>
<keyword evidence="11" id="KW-0460">Magnesium</keyword>
<feature type="binding site" evidence="11">
    <location>
        <position position="116"/>
    </location>
    <ligand>
        <name>substrate</name>
    </ligand>
</feature>
<evidence type="ECO:0000256" key="4">
    <source>
        <dbReference type="ARBA" id="ARBA00022605"/>
    </source>
</evidence>
<evidence type="ECO:0000256" key="10">
    <source>
        <dbReference type="ARBA" id="ARBA00048567"/>
    </source>
</evidence>
<dbReference type="PROSITE" id="PS01128">
    <property type="entry name" value="SHIKIMATE_KINASE"/>
    <property type="match status" value="1"/>
</dbReference>
<keyword evidence="11" id="KW-0479">Metal-binding</keyword>
<evidence type="ECO:0000256" key="9">
    <source>
        <dbReference type="ARBA" id="ARBA00023141"/>
    </source>
</evidence>
<dbReference type="Gene3D" id="3.40.50.300">
    <property type="entry name" value="P-loop containing nucleotide triphosphate hydrolases"/>
    <property type="match status" value="1"/>
</dbReference>
<feature type="compositionally biased region" description="Pro residues" evidence="12">
    <location>
        <begin position="238"/>
        <end position="248"/>
    </location>
</feature>
<dbReference type="SUPFAM" id="SSF52540">
    <property type="entry name" value="P-loop containing nucleoside triphosphate hydrolases"/>
    <property type="match status" value="1"/>
</dbReference>
<organism evidence="13 14">
    <name type="scientific">Rhodococcoides corynebacterioides</name>
    <dbReference type="NCBI Taxonomy" id="53972"/>
    <lineage>
        <taxon>Bacteria</taxon>
        <taxon>Bacillati</taxon>
        <taxon>Actinomycetota</taxon>
        <taxon>Actinomycetes</taxon>
        <taxon>Mycobacteriales</taxon>
        <taxon>Nocardiaceae</taxon>
        <taxon>Rhodococcoides</taxon>
    </lineage>
</organism>
<keyword evidence="8 11" id="KW-0067">ATP-binding</keyword>
<keyword evidence="11" id="KW-0963">Cytoplasm</keyword>
<dbReference type="InterPro" id="IPR023000">
    <property type="entry name" value="Shikimate_kinase_CS"/>
</dbReference>
<name>A0ABS2KRZ1_9NOCA</name>
<dbReference type="EMBL" id="JAFBBK010000001">
    <property type="protein sequence ID" value="MBM7414707.1"/>
    <property type="molecule type" value="Genomic_DNA"/>
</dbReference>
<feature type="compositionally biased region" description="Pro residues" evidence="12">
    <location>
        <begin position="258"/>
        <end position="269"/>
    </location>
</feature>
<evidence type="ECO:0000256" key="7">
    <source>
        <dbReference type="ARBA" id="ARBA00022777"/>
    </source>
</evidence>
<comment type="catalytic activity">
    <reaction evidence="10 11">
        <text>shikimate + ATP = 3-phosphoshikimate + ADP + H(+)</text>
        <dbReference type="Rhea" id="RHEA:13121"/>
        <dbReference type="ChEBI" id="CHEBI:15378"/>
        <dbReference type="ChEBI" id="CHEBI:30616"/>
        <dbReference type="ChEBI" id="CHEBI:36208"/>
        <dbReference type="ChEBI" id="CHEBI:145989"/>
        <dbReference type="ChEBI" id="CHEBI:456216"/>
        <dbReference type="EC" id="2.7.1.71"/>
    </reaction>
</comment>
<feature type="binding site" evidence="11">
    <location>
        <position position="70"/>
    </location>
    <ligand>
        <name>substrate</name>
    </ligand>
</feature>
<evidence type="ECO:0000256" key="5">
    <source>
        <dbReference type="ARBA" id="ARBA00022679"/>
    </source>
</evidence>
<dbReference type="CDD" id="cd00464">
    <property type="entry name" value="SK"/>
    <property type="match status" value="1"/>
</dbReference>
<evidence type="ECO:0000256" key="8">
    <source>
        <dbReference type="ARBA" id="ARBA00022840"/>
    </source>
</evidence>
<keyword evidence="5 11" id="KW-0808">Transferase</keyword>
<dbReference type="Proteomes" id="UP000703038">
    <property type="component" value="Unassembled WGS sequence"/>
</dbReference>
<evidence type="ECO:0000256" key="11">
    <source>
        <dbReference type="HAMAP-Rule" id="MF_00109"/>
    </source>
</evidence>
<dbReference type="GO" id="GO:0004765">
    <property type="term" value="F:shikimate kinase activity"/>
    <property type="evidence" value="ECO:0007669"/>
    <property type="project" value="UniProtKB-EC"/>
</dbReference>
<feature type="compositionally biased region" description="Basic residues" evidence="12">
    <location>
        <begin position="224"/>
        <end position="234"/>
    </location>
</feature>
<sequence length="269" mass="28383">MTGQAGGRSDDPGQAGGRSQDAGQAGAGAGETREVSGPPRAVLIGPPGAGKSTIGRRLAQALGTQVYDTDVAIEKDTGRTIPQIFAESGEAEFRAIEERIVLNALRTYPGIVSLGGGAILSSRTRAALRGHTVVYLEISVGEGLRRTGATSANASRPLLAGSDPRAKYRELMRTRRPLYREVSTIRVRTDGRSPARVVTAVLGRLGVAPADRVPAPAAPPQRTSPRRRIRRKGGRPIPTDPGPLPRQPAPRTGRTRPPQDPPPVQETLS</sequence>
<evidence type="ECO:0000256" key="12">
    <source>
        <dbReference type="SAM" id="MobiDB-lite"/>
    </source>
</evidence>
<evidence type="ECO:0000256" key="3">
    <source>
        <dbReference type="ARBA" id="ARBA00012154"/>
    </source>
</evidence>
<comment type="pathway">
    <text evidence="1 11">Metabolic intermediate biosynthesis; chorismate biosynthesis; chorismate from D-erythrose 4-phosphate and phosphoenolpyruvate: step 5/7.</text>
</comment>
<dbReference type="InterPro" id="IPR027417">
    <property type="entry name" value="P-loop_NTPase"/>
</dbReference>
<feature type="binding site" evidence="11">
    <location>
        <begin position="48"/>
        <end position="53"/>
    </location>
    <ligand>
        <name>ATP</name>
        <dbReference type="ChEBI" id="CHEBI:30616"/>
    </ligand>
</feature>
<evidence type="ECO:0000313" key="14">
    <source>
        <dbReference type="Proteomes" id="UP000703038"/>
    </source>
</evidence>
<protein>
    <recommendedName>
        <fullName evidence="3 11">Shikimate kinase</fullName>
        <shortName evidence="11">SK</shortName>
        <ecNumber evidence="3 11">2.7.1.71</ecNumber>
    </recommendedName>
</protein>
<dbReference type="PANTHER" id="PTHR21087">
    <property type="entry name" value="SHIKIMATE KINASE"/>
    <property type="match status" value="1"/>
</dbReference>
<comment type="similarity">
    <text evidence="2 11">Belongs to the shikimate kinase family.</text>
</comment>
<keyword evidence="14" id="KW-1185">Reference proteome</keyword>
<dbReference type="InterPro" id="IPR031322">
    <property type="entry name" value="Shikimate/glucono_kinase"/>
</dbReference>